<keyword evidence="3" id="KW-1185">Reference proteome</keyword>
<evidence type="ECO:0000313" key="3">
    <source>
        <dbReference type="Proteomes" id="UP000030765"/>
    </source>
</evidence>
<dbReference type="AlphaFoldDB" id="A0A084WRX0"/>
<dbReference type="EnsemblMetazoa" id="ASIC021320-RA">
    <property type="protein sequence ID" value="ASIC021320-PA"/>
    <property type="gene ID" value="ASIC021320"/>
</dbReference>
<organism evidence="1">
    <name type="scientific">Anopheles sinensis</name>
    <name type="common">Mosquito</name>
    <dbReference type="NCBI Taxonomy" id="74873"/>
    <lineage>
        <taxon>Eukaryota</taxon>
        <taxon>Metazoa</taxon>
        <taxon>Ecdysozoa</taxon>
        <taxon>Arthropoda</taxon>
        <taxon>Hexapoda</taxon>
        <taxon>Insecta</taxon>
        <taxon>Pterygota</taxon>
        <taxon>Neoptera</taxon>
        <taxon>Endopterygota</taxon>
        <taxon>Diptera</taxon>
        <taxon>Nematocera</taxon>
        <taxon>Culicoidea</taxon>
        <taxon>Culicidae</taxon>
        <taxon>Anophelinae</taxon>
        <taxon>Anopheles</taxon>
    </lineage>
</organism>
<proteinExistence type="predicted"/>
<evidence type="ECO:0000313" key="2">
    <source>
        <dbReference type="EnsemblMetazoa" id="ASIC021320-PA"/>
    </source>
</evidence>
<protein>
    <submittedName>
        <fullName evidence="1 2">Elongation factor-1 alpha</fullName>
    </submittedName>
</protein>
<keyword evidence="1" id="KW-0648">Protein biosynthesis</keyword>
<reference evidence="2" key="2">
    <citation type="submission" date="2020-05" db="UniProtKB">
        <authorList>
            <consortium name="EnsemblMetazoa"/>
        </authorList>
    </citation>
    <scope>IDENTIFICATION</scope>
</reference>
<dbReference type="EMBL" id="ATLV01026265">
    <property type="status" value="NOT_ANNOTATED_CDS"/>
    <property type="molecule type" value="Genomic_DNA"/>
</dbReference>
<keyword evidence="1" id="KW-0251">Elongation factor</keyword>
<accession>A0A084WRX0</accession>
<dbReference type="VEuPathDB" id="VectorBase:ASIC021320"/>
<sequence length="83" mass="9081">MALAWKAVTHCTVPDTIAGLNVKWNNSRTAMLPLRRVSMDRRDNLCPATNKTDFTCRPVSVNRSGSRVAKVPSGRYGGLAGQH</sequence>
<evidence type="ECO:0000313" key="1">
    <source>
        <dbReference type="EMBL" id="KFB52964.1"/>
    </source>
</evidence>
<gene>
    <name evidence="1" type="ORF">ZHAS_00021320</name>
</gene>
<dbReference type="GO" id="GO:0003746">
    <property type="term" value="F:translation elongation factor activity"/>
    <property type="evidence" value="ECO:0007669"/>
    <property type="project" value="UniProtKB-KW"/>
</dbReference>
<dbReference type="Proteomes" id="UP000030765">
    <property type="component" value="Unassembled WGS sequence"/>
</dbReference>
<name>A0A084WRX0_ANOSI</name>
<reference evidence="1 3" key="1">
    <citation type="journal article" date="2014" name="BMC Genomics">
        <title>Genome sequence of Anopheles sinensis provides insight into genetics basis of mosquito competence for malaria parasites.</title>
        <authorList>
            <person name="Zhou D."/>
            <person name="Zhang D."/>
            <person name="Ding G."/>
            <person name="Shi L."/>
            <person name="Hou Q."/>
            <person name="Ye Y."/>
            <person name="Xu Y."/>
            <person name="Zhou H."/>
            <person name="Xiong C."/>
            <person name="Li S."/>
            <person name="Yu J."/>
            <person name="Hong S."/>
            <person name="Yu X."/>
            <person name="Zou P."/>
            <person name="Chen C."/>
            <person name="Chang X."/>
            <person name="Wang W."/>
            <person name="Lv Y."/>
            <person name="Sun Y."/>
            <person name="Ma L."/>
            <person name="Shen B."/>
            <person name="Zhu C."/>
        </authorList>
    </citation>
    <scope>NUCLEOTIDE SEQUENCE [LARGE SCALE GENOMIC DNA]</scope>
</reference>
<dbReference type="EMBL" id="KE525409">
    <property type="protein sequence ID" value="KFB52964.1"/>
    <property type="molecule type" value="Genomic_DNA"/>
</dbReference>